<proteinExistence type="inferred from homology"/>
<feature type="region of interest" description="Disordered" evidence="10">
    <location>
        <begin position="411"/>
        <end position="445"/>
    </location>
</feature>
<dbReference type="InterPro" id="IPR010935">
    <property type="entry name" value="SMC_hinge"/>
</dbReference>
<keyword evidence="13" id="KW-1185">Reference proteome</keyword>
<evidence type="ECO:0000256" key="2">
    <source>
        <dbReference type="ARBA" id="ARBA00005917"/>
    </source>
</evidence>
<dbReference type="InterPro" id="IPR027417">
    <property type="entry name" value="P-loop_NTPase"/>
</dbReference>
<dbReference type="GO" id="GO:0005694">
    <property type="term" value="C:chromosome"/>
    <property type="evidence" value="ECO:0007669"/>
    <property type="project" value="InterPro"/>
</dbReference>
<dbReference type="GO" id="GO:0051276">
    <property type="term" value="P:chromosome organization"/>
    <property type="evidence" value="ECO:0007669"/>
    <property type="project" value="InterPro"/>
</dbReference>
<dbReference type="CDD" id="cd03272">
    <property type="entry name" value="ABC_SMC3_euk"/>
    <property type="match status" value="1"/>
</dbReference>
<feature type="coiled-coil region" evidence="9">
    <location>
        <begin position="187"/>
        <end position="281"/>
    </location>
</feature>
<dbReference type="FunFam" id="3.40.50.300:FF:000370">
    <property type="entry name" value="Structural maintenance of chromosomes 3"/>
    <property type="match status" value="1"/>
</dbReference>
<keyword evidence="4" id="KW-0498">Mitosis</keyword>
<evidence type="ECO:0000313" key="12">
    <source>
        <dbReference type="EMBL" id="KLT39903.1"/>
    </source>
</evidence>
<dbReference type="AlphaFoldDB" id="A0A0J0XFQ7"/>
<sequence>MHIKTITIQGFKSYRDQVAIDPFSPRHNVVVGRNGSGKSNFFAAIRFVLSDAYTTLSRDERQRLLHEGTSTTTTLSAYVEIVFDNADGRFPTGQPELHLRRTIGLKKDEYSLDRKSVTKAEVMNLLESAGFSRSNPYYIVPQGRITHLTNISEKDRLNLLKEVAGTKVYEQKRAESTRIMEDTDSKRDKINDLLANIETRLAELETEKNELKEFQSLDRDRRCLEYSLQQRELDDITAALDQLEEDRSNGHHEINEQEKALYELEARIKKMEDELTRSKHSHSTLSIALQQYEFEMEDLVRTKTEVECIVADFAQASESNETRRLETIEQLESLERRVKRTTDRLAELNAALEERIAEERAAKDLLDTTQSRLQVLYAKQGRTRQFRSKAERDAYLTNEIKSLDSYEKQQQKIISDRERDVQGAKEHLEDVSARSAEQQDYEEGQRETLKRMSEQQSKLKIDLDGMKEKRKELWREDGKLSQSATNAKNELDNAQRLLQGMMDKDTSNGLRSVRSVARRLGLEGVYGPLYELFEVSDKYKTAVETVAGTSLFHVVVDNDDTASRLIDAMNKERSGRVTFMPLNRLKSVNVQYPKANDAVPLISKLTYDRAYQMAFEQVFGRTVVCSDLATAAQYTRSHGLNGVTDSGDRVDRKGALTGGYHDNRRSRLDIVKQVKRWSEEYERDATRHTEVKDGLAKLEQQISQAMGEIQRIDAKRKAMVEDRGHQARQVNWMLREVEQARQRLARLEGSLADDEANLKAASAKKAALEEELKTPLQQQLSPAEVQELETLSKAAEQQKQALLEASQKRQQMASERSELEIELTENLRRRRNQLRAKLDDLDGASGSGVINAGEVEQRKAELGSVSRSIETLSAQIQSTEEELEALATTISEQQAKLEELHNEANDVTRAMLRIQKSQERYLSKKQTLDNRKEECEVAIRDLGVLPDEAFTKYTGDKYMSASGMEKLVKLLHKVNDGLKKFAHVNKKAFEQYSNFTKQRDELIARREELDQSADSIQDLIDTLDQRKDEAIERTFKQVSKYFEEVFELLVPAGRGRLIMQKRTDTYVDEESERQAEKNGKSEIDSYTGVSIKVSFNSKEDEGQRISQLSGGQKSLVALATVFAIQKCDPAPFYLFDEIDANLDTQYRTAVANMIHTLSDSAQFITTTFRSEMLVNADKFYGVYFDKQKVSTIQTITQEEAQKFIDTAAGMT</sequence>
<dbReference type="InterPro" id="IPR036277">
    <property type="entry name" value="SMC_hinge_sf"/>
</dbReference>
<dbReference type="EMBL" id="KQ087246">
    <property type="protein sequence ID" value="KLT39903.1"/>
    <property type="molecule type" value="Genomic_DNA"/>
</dbReference>
<dbReference type="GO" id="GO:0016887">
    <property type="term" value="F:ATP hydrolysis activity"/>
    <property type="evidence" value="ECO:0007669"/>
    <property type="project" value="InterPro"/>
</dbReference>
<protein>
    <recommendedName>
        <fullName evidence="8">Structural maintenance of chromosomes protein</fullName>
    </recommendedName>
</protein>
<dbReference type="Pfam" id="PF06470">
    <property type="entry name" value="SMC_hinge"/>
    <property type="match status" value="1"/>
</dbReference>
<feature type="coiled-coil region" evidence="9">
    <location>
        <begin position="449"/>
        <end position="504"/>
    </location>
</feature>
<reference evidence="12 13" key="1">
    <citation type="submission" date="2015-03" db="EMBL/GenBank/DDBJ databases">
        <title>Genomics and transcriptomics of the oil-accumulating basidiomycete yeast T. oleaginosus allow insights into substrate utilization and the diverse evolutionary trajectories of mating systems in fungi.</title>
        <authorList>
            <consortium name="DOE Joint Genome Institute"/>
            <person name="Kourist R."/>
            <person name="Kracht O."/>
            <person name="Bracharz F."/>
            <person name="Lipzen A."/>
            <person name="Nolan M."/>
            <person name="Ohm R."/>
            <person name="Grigoriev I."/>
            <person name="Sun S."/>
            <person name="Heitman J."/>
            <person name="Bruck T."/>
            <person name="Nowrousian M."/>
        </authorList>
    </citation>
    <scope>NUCLEOTIDE SEQUENCE [LARGE SCALE GENOMIC DNA]</scope>
    <source>
        <strain evidence="12 13">IBC0246</strain>
    </source>
</reference>
<evidence type="ECO:0000256" key="3">
    <source>
        <dbReference type="ARBA" id="ARBA00022618"/>
    </source>
</evidence>
<dbReference type="SUPFAM" id="SSF52540">
    <property type="entry name" value="P-loop containing nucleoside triphosphate hydrolases"/>
    <property type="match status" value="1"/>
</dbReference>
<evidence type="ECO:0000256" key="4">
    <source>
        <dbReference type="ARBA" id="ARBA00022776"/>
    </source>
</evidence>
<keyword evidence="5 9" id="KW-0175">Coiled coil</keyword>
<feature type="coiled-coil region" evidence="9">
    <location>
        <begin position="324"/>
        <end position="369"/>
    </location>
</feature>
<evidence type="ECO:0000256" key="10">
    <source>
        <dbReference type="SAM" id="MobiDB-lite"/>
    </source>
</evidence>
<evidence type="ECO:0000256" key="8">
    <source>
        <dbReference type="PIRNR" id="PIRNR005719"/>
    </source>
</evidence>
<organism evidence="12 13">
    <name type="scientific">Cutaneotrichosporon oleaginosum</name>
    <dbReference type="NCBI Taxonomy" id="879819"/>
    <lineage>
        <taxon>Eukaryota</taxon>
        <taxon>Fungi</taxon>
        <taxon>Dikarya</taxon>
        <taxon>Basidiomycota</taxon>
        <taxon>Agaricomycotina</taxon>
        <taxon>Tremellomycetes</taxon>
        <taxon>Trichosporonales</taxon>
        <taxon>Trichosporonaceae</taxon>
        <taxon>Cutaneotrichosporon</taxon>
    </lineage>
</organism>
<dbReference type="SUPFAM" id="SSF75553">
    <property type="entry name" value="Smc hinge domain"/>
    <property type="match status" value="1"/>
</dbReference>
<dbReference type="GO" id="GO:0005524">
    <property type="term" value="F:ATP binding"/>
    <property type="evidence" value="ECO:0007669"/>
    <property type="project" value="InterPro"/>
</dbReference>
<accession>A0A0J0XFQ7</accession>
<dbReference type="PANTHER" id="PTHR43977">
    <property type="entry name" value="STRUCTURAL MAINTENANCE OF CHROMOSOMES PROTEIN 3"/>
    <property type="match status" value="1"/>
</dbReference>
<evidence type="ECO:0000313" key="13">
    <source>
        <dbReference type="Proteomes" id="UP000053611"/>
    </source>
</evidence>
<dbReference type="Pfam" id="PF02463">
    <property type="entry name" value="SMC_N"/>
    <property type="match status" value="1"/>
</dbReference>
<keyword evidence="7" id="KW-0131">Cell cycle</keyword>
<dbReference type="InterPro" id="IPR041741">
    <property type="entry name" value="SMC3_ABC_euk"/>
</dbReference>
<dbReference type="PIRSF" id="PIRSF005719">
    <property type="entry name" value="SMC"/>
    <property type="match status" value="1"/>
</dbReference>
<dbReference type="Gene3D" id="3.30.70.1620">
    <property type="match status" value="1"/>
</dbReference>
<name>A0A0J0XFQ7_9TREE</name>
<dbReference type="Gene3D" id="3.40.50.300">
    <property type="entry name" value="P-loop containing nucleotide triphosphate hydrolases"/>
    <property type="match status" value="2"/>
</dbReference>
<gene>
    <name evidence="12" type="ORF">CC85DRAFT_264703</name>
</gene>
<evidence type="ECO:0000256" key="5">
    <source>
        <dbReference type="ARBA" id="ARBA00023054"/>
    </source>
</evidence>
<evidence type="ECO:0000256" key="1">
    <source>
        <dbReference type="ARBA" id="ARBA00004123"/>
    </source>
</evidence>
<dbReference type="InterPro" id="IPR024704">
    <property type="entry name" value="SMC"/>
</dbReference>
<keyword evidence="6 8" id="KW-0539">Nucleus</keyword>
<evidence type="ECO:0000256" key="9">
    <source>
        <dbReference type="SAM" id="Coils"/>
    </source>
</evidence>
<dbReference type="FunFam" id="3.40.50.300:FF:000424">
    <property type="entry name" value="Structural maintenance of chromosomes 3"/>
    <property type="match status" value="1"/>
</dbReference>
<dbReference type="Proteomes" id="UP000053611">
    <property type="component" value="Unassembled WGS sequence"/>
</dbReference>
<dbReference type="OrthoDB" id="431497at2759"/>
<feature type="coiled-coil region" evidence="9">
    <location>
        <begin position="992"/>
        <end position="1033"/>
    </location>
</feature>
<dbReference type="Gene3D" id="1.20.1060.20">
    <property type="match status" value="1"/>
</dbReference>
<feature type="coiled-coil region" evidence="9">
    <location>
        <begin position="695"/>
        <end position="917"/>
    </location>
</feature>
<evidence type="ECO:0000259" key="11">
    <source>
        <dbReference type="SMART" id="SM00968"/>
    </source>
</evidence>
<evidence type="ECO:0000256" key="6">
    <source>
        <dbReference type="ARBA" id="ARBA00023242"/>
    </source>
</evidence>
<dbReference type="GO" id="GO:0005634">
    <property type="term" value="C:nucleus"/>
    <property type="evidence" value="ECO:0007669"/>
    <property type="project" value="UniProtKB-SubCell"/>
</dbReference>
<dbReference type="GO" id="GO:0051301">
    <property type="term" value="P:cell division"/>
    <property type="evidence" value="ECO:0007669"/>
    <property type="project" value="UniProtKB-KW"/>
</dbReference>
<dbReference type="SMART" id="SM00968">
    <property type="entry name" value="SMC_hinge"/>
    <property type="match status" value="1"/>
</dbReference>
<keyword evidence="3" id="KW-0132">Cell division</keyword>
<evidence type="ECO:0000256" key="7">
    <source>
        <dbReference type="ARBA" id="ARBA00023306"/>
    </source>
</evidence>
<comment type="subcellular location">
    <subcellularLocation>
        <location evidence="1 8">Nucleus</location>
    </subcellularLocation>
</comment>
<dbReference type="GO" id="GO:0007059">
    <property type="term" value="P:chromosome segregation"/>
    <property type="evidence" value="ECO:0007669"/>
    <property type="project" value="UniProtKB-ARBA"/>
</dbReference>
<comment type="similarity">
    <text evidence="2">Belongs to the SMC family. SMC3 subfamily.</text>
</comment>
<feature type="compositionally biased region" description="Basic and acidic residues" evidence="10">
    <location>
        <begin position="411"/>
        <end position="432"/>
    </location>
</feature>
<dbReference type="InterPro" id="IPR003395">
    <property type="entry name" value="RecF/RecN/SMC_N"/>
</dbReference>
<dbReference type="STRING" id="879819.A0A0J0XFQ7"/>
<feature type="domain" description="SMC hinge" evidence="11">
    <location>
        <begin position="523"/>
        <end position="635"/>
    </location>
</feature>